<reference evidence="9" key="1">
    <citation type="journal article" date="2017" name="Nat. Commun.">
        <title>The asparagus genome sheds light on the origin and evolution of a young Y chromosome.</title>
        <authorList>
            <person name="Harkess A."/>
            <person name="Zhou J."/>
            <person name="Xu C."/>
            <person name="Bowers J.E."/>
            <person name="Van der Hulst R."/>
            <person name="Ayyampalayam S."/>
            <person name="Mercati F."/>
            <person name="Riccardi P."/>
            <person name="McKain M.R."/>
            <person name="Kakrana A."/>
            <person name="Tang H."/>
            <person name="Ray J."/>
            <person name="Groenendijk J."/>
            <person name="Arikit S."/>
            <person name="Mathioni S.M."/>
            <person name="Nakano M."/>
            <person name="Shan H."/>
            <person name="Telgmann-Rauber A."/>
            <person name="Kanno A."/>
            <person name="Yue Z."/>
            <person name="Chen H."/>
            <person name="Li W."/>
            <person name="Chen Y."/>
            <person name="Xu X."/>
            <person name="Zhang Y."/>
            <person name="Luo S."/>
            <person name="Chen H."/>
            <person name="Gao J."/>
            <person name="Mao Z."/>
            <person name="Pires J.C."/>
            <person name="Luo M."/>
            <person name="Kudrna D."/>
            <person name="Wing R.A."/>
            <person name="Meyers B.C."/>
            <person name="Yi K."/>
            <person name="Kong H."/>
            <person name="Lavrijsen P."/>
            <person name="Sunseri F."/>
            <person name="Falavigna A."/>
            <person name="Ye Y."/>
            <person name="Leebens-Mack J.H."/>
            <person name="Chen G."/>
        </authorList>
    </citation>
    <scope>NUCLEOTIDE SEQUENCE [LARGE SCALE GENOMIC DNA]</scope>
    <source>
        <strain evidence="9">cv. DH0086</strain>
    </source>
</reference>
<proteinExistence type="predicted"/>
<dbReference type="Pfam" id="PF00847">
    <property type="entry name" value="AP2"/>
    <property type="match status" value="1"/>
</dbReference>
<dbReference type="GO" id="GO:0009873">
    <property type="term" value="P:ethylene-activated signaling pathway"/>
    <property type="evidence" value="ECO:0007669"/>
    <property type="project" value="InterPro"/>
</dbReference>
<dbReference type="GO" id="GO:0005634">
    <property type="term" value="C:nucleus"/>
    <property type="evidence" value="ECO:0007669"/>
    <property type="project" value="UniProtKB-SubCell"/>
</dbReference>
<dbReference type="Gene3D" id="3.30.730.10">
    <property type="entry name" value="AP2/ERF domain"/>
    <property type="match status" value="1"/>
</dbReference>
<keyword evidence="3" id="KW-0238">DNA-binding</keyword>
<dbReference type="FunFam" id="3.30.730.10:FF:000001">
    <property type="entry name" value="Ethylene-responsive transcription factor 2"/>
    <property type="match status" value="1"/>
</dbReference>
<evidence type="ECO:0000256" key="4">
    <source>
        <dbReference type="ARBA" id="ARBA00023163"/>
    </source>
</evidence>
<dbReference type="GO" id="GO:0003677">
    <property type="term" value="F:DNA binding"/>
    <property type="evidence" value="ECO:0007669"/>
    <property type="project" value="UniProtKB-KW"/>
</dbReference>
<evidence type="ECO:0000256" key="2">
    <source>
        <dbReference type="ARBA" id="ARBA00023015"/>
    </source>
</evidence>
<evidence type="ECO:0000313" key="8">
    <source>
        <dbReference type="EMBL" id="ONK73515.1"/>
    </source>
</evidence>
<dbReference type="PANTHER" id="PTHR31190">
    <property type="entry name" value="DNA-BINDING DOMAIN"/>
    <property type="match status" value="1"/>
</dbReference>
<gene>
    <name evidence="8" type="ORF">A4U43_C04F32430</name>
</gene>
<accession>A0A5P1F561</accession>
<keyword evidence="2" id="KW-0805">Transcription regulation</keyword>
<dbReference type="PRINTS" id="PR00367">
    <property type="entry name" value="ETHRSPELEMNT"/>
</dbReference>
<dbReference type="EMBL" id="CM007384">
    <property type="protein sequence ID" value="ONK73515.1"/>
    <property type="molecule type" value="Genomic_DNA"/>
</dbReference>
<feature type="domain" description="AP2/ERF" evidence="7">
    <location>
        <begin position="75"/>
        <end position="133"/>
    </location>
</feature>
<protein>
    <recommendedName>
        <fullName evidence="7">AP2/ERF domain-containing protein</fullName>
    </recommendedName>
</protein>
<dbReference type="InterPro" id="IPR016177">
    <property type="entry name" value="DNA-bd_dom_sf"/>
</dbReference>
<dbReference type="AlphaFoldDB" id="A0A5P1F561"/>
<dbReference type="InterPro" id="IPR036955">
    <property type="entry name" value="AP2/ERF_dom_sf"/>
</dbReference>
<evidence type="ECO:0000256" key="3">
    <source>
        <dbReference type="ARBA" id="ARBA00023125"/>
    </source>
</evidence>
<evidence type="ECO:0000256" key="1">
    <source>
        <dbReference type="ARBA" id="ARBA00004123"/>
    </source>
</evidence>
<keyword evidence="9" id="KW-1185">Reference proteome</keyword>
<dbReference type="InterPro" id="IPR044808">
    <property type="entry name" value="ERF_plant"/>
</dbReference>
<sequence length="141" mass="15906">MHLLDGSTAKKFRRSSSFNTLISDNWRENPFIANDPDDMVVFETLSYAFAHGWIPSDSGEVKAESEPPPPPAEKHYRGVRRRPWGKFAAEIRDPGRKGARVWLGTFETAEDAAMAYDKAAYRMRGSRAMLNFPLGFVVLVV</sequence>
<dbReference type="Proteomes" id="UP000243459">
    <property type="component" value="Chromosome 4"/>
</dbReference>
<feature type="region of interest" description="Disordered" evidence="6">
    <location>
        <begin position="58"/>
        <end position="77"/>
    </location>
</feature>
<comment type="subcellular location">
    <subcellularLocation>
        <location evidence="1">Nucleus</location>
    </subcellularLocation>
</comment>
<dbReference type="SMART" id="SM00380">
    <property type="entry name" value="AP2"/>
    <property type="match status" value="1"/>
</dbReference>
<evidence type="ECO:0000256" key="6">
    <source>
        <dbReference type="SAM" id="MobiDB-lite"/>
    </source>
</evidence>
<dbReference type="CDD" id="cd00018">
    <property type="entry name" value="AP2"/>
    <property type="match status" value="1"/>
</dbReference>
<name>A0A5P1F561_ASPOF</name>
<keyword evidence="4" id="KW-0804">Transcription</keyword>
<evidence type="ECO:0000256" key="5">
    <source>
        <dbReference type="ARBA" id="ARBA00023242"/>
    </source>
</evidence>
<dbReference type="SUPFAM" id="SSF54171">
    <property type="entry name" value="DNA-binding domain"/>
    <property type="match status" value="1"/>
</dbReference>
<evidence type="ECO:0000313" key="9">
    <source>
        <dbReference type="Proteomes" id="UP000243459"/>
    </source>
</evidence>
<evidence type="ECO:0000259" key="7">
    <source>
        <dbReference type="PROSITE" id="PS51032"/>
    </source>
</evidence>
<keyword evidence="5" id="KW-0539">Nucleus</keyword>
<organism evidence="8 9">
    <name type="scientific">Asparagus officinalis</name>
    <name type="common">Garden asparagus</name>
    <dbReference type="NCBI Taxonomy" id="4686"/>
    <lineage>
        <taxon>Eukaryota</taxon>
        <taxon>Viridiplantae</taxon>
        <taxon>Streptophyta</taxon>
        <taxon>Embryophyta</taxon>
        <taxon>Tracheophyta</taxon>
        <taxon>Spermatophyta</taxon>
        <taxon>Magnoliopsida</taxon>
        <taxon>Liliopsida</taxon>
        <taxon>Asparagales</taxon>
        <taxon>Asparagaceae</taxon>
        <taxon>Asparagoideae</taxon>
        <taxon>Asparagus</taxon>
    </lineage>
</organism>
<dbReference type="Gramene" id="ONK73515">
    <property type="protein sequence ID" value="ONK73515"/>
    <property type="gene ID" value="A4U43_C04F32430"/>
</dbReference>
<dbReference type="InterPro" id="IPR001471">
    <property type="entry name" value="AP2/ERF_dom"/>
</dbReference>
<dbReference type="GO" id="GO:0003700">
    <property type="term" value="F:DNA-binding transcription factor activity"/>
    <property type="evidence" value="ECO:0007669"/>
    <property type="project" value="InterPro"/>
</dbReference>
<dbReference type="PANTHER" id="PTHR31190:SF287">
    <property type="entry name" value="DEVELOPMENT RELATED ERF PROTEIN"/>
    <property type="match status" value="1"/>
</dbReference>
<dbReference type="PROSITE" id="PS51032">
    <property type="entry name" value="AP2_ERF"/>
    <property type="match status" value="1"/>
</dbReference>